<evidence type="ECO:0008006" key="4">
    <source>
        <dbReference type="Google" id="ProtNLM"/>
    </source>
</evidence>
<evidence type="ECO:0000256" key="1">
    <source>
        <dbReference type="SAM" id="MobiDB-lite"/>
    </source>
</evidence>
<organism evidence="2 3">
    <name type="scientific">Pseudomonas fontis</name>
    <dbReference type="NCBI Taxonomy" id="2942633"/>
    <lineage>
        <taxon>Bacteria</taxon>
        <taxon>Pseudomonadati</taxon>
        <taxon>Pseudomonadota</taxon>
        <taxon>Gammaproteobacteria</taxon>
        <taxon>Pseudomonadales</taxon>
        <taxon>Pseudomonadaceae</taxon>
        <taxon>Pseudomonas</taxon>
    </lineage>
</organism>
<reference evidence="2 3" key="1">
    <citation type="submission" date="2022-05" db="EMBL/GenBank/DDBJ databases">
        <title>Novel Pseudomonas spp. Isolated from a Rainbow Trout Aquaculture Facility.</title>
        <authorList>
            <person name="Testerman T."/>
            <person name="Graf J."/>
        </authorList>
    </citation>
    <scope>NUCLEOTIDE SEQUENCE [LARGE SCALE GENOMIC DNA]</scope>
    <source>
        <strain evidence="2 3">ID681</strain>
    </source>
</reference>
<feature type="region of interest" description="Disordered" evidence="1">
    <location>
        <begin position="1"/>
        <end position="25"/>
    </location>
</feature>
<keyword evidence="3" id="KW-1185">Reference proteome</keyword>
<dbReference type="Proteomes" id="UP001148203">
    <property type="component" value="Unassembled WGS sequence"/>
</dbReference>
<evidence type="ECO:0000313" key="2">
    <source>
        <dbReference type="EMBL" id="MDD0992995.1"/>
    </source>
</evidence>
<name>A0ABT5NXU4_9PSED</name>
<protein>
    <recommendedName>
        <fullName evidence="4">DNA-binding protein</fullName>
    </recommendedName>
</protein>
<dbReference type="RefSeq" id="WP_273908825.1">
    <property type="nucleotide sequence ID" value="NZ_JAMDGX010000002.1"/>
</dbReference>
<proteinExistence type="predicted"/>
<accession>A0ABT5NXU4</accession>
<dbReference type="EMBL" id="JAMDGY010000076">
    <property type="protein sequence ID" value="MDD0992995.1"/>
    <property type="molecule type" value="Genomic_DNA"/>
</dbReference>
<gene>
    <name evidence="2" type="ORF">M5G11_20915</name>
</gene>
<evidence type="ECO:0000313" key="3">
    <source>
        <dbReference type="Proteomes" id="UP001148203"/>
    </source>
</evidence>
<comment type="caution">
    <text evidence="2">The sequence shown here is derived from an EMBL/GenBank/DDBJ whole genome shotgun (WGS) entry which is preliminary data.</text>
</comment>
<sequence>MQTKRKKPGEEHAEQEQAVAPEMDKVTEERMAELLGITLRALQTRRQRGKIPEGIWNRNGRSITYSRWRYEEWLESLWVCPLELKSEGTRSGSVSLGTVSAAGKLLPFPRLRKGSKRPAVYEIK</sequence>